<dbReference type="OrthoDB" id="413993at2759"/>
<evidence type="ECO:0000256" key="6">
    <source>
        <dbReference type="ARBA" id="ARBA00045223"/>
    </source>
</evidence>
<proteinExistence type="inferred from homology"/>
<keyword evidence="4" id="KW-0378">Hydrolase</keyword>
<name>A0A8S1H8N2_9PELO</name>
<comment type="function">
    <text evidence="6">Deoxyribonuclease which catalyzes (in vitro) the decatenation of kinetoplast DNA, which are circular DNA catenated to each other, producing linear DNA molecules. Plays an important role in chromosomal segregation and cell cycle progression during eye development probably via its DNA decatenation activity.</text>
</comment>
<dbReference type="GO" id="GO:0046872">
    <property type="term" value="F:metal ion binding"/>
    <property type="evidence" value="ECO:0007669"/>
    <property type="project" value="UniProtKB-KW"/>
</dbReference>
<dbReference type="EMBL" id="CAJGYM010000022">
    <property type="protein sequence ID" value="CAD6191647.1"/>
    <property type="molecule type" value="Genomic_DNA"/>
</dbReference>
<reference evidence="7" key="1">
    <citation type="submission" date="2020-10" db="EMBL/GenBank/DDBJ databases">
        <authorList>
            <person name="Kikuchi T."/>
        </authorList>
    </citation>
    <scope>NUCLEOTIDE SEQUENCE</scope>
    <source>
        <strain evidence="7">NKZ352</strain>
    </source>
</reference>
<organism evidence="7 8">
    <name type="scientific">Caenorhabditis auriculariae</name>
    <dbReference type="NCBI Taxonomy" id="2777116"/>
    <lineage>
        <taxon>Eukaryota</taxon>
        <taxon>Metazoa</taxon>
        <taxon>Ecdysozoa</taxon>
        <taxon>Nematoda</taxon>
        <taxon>Chromadorea</taxon>
        <taxon>Rhabditida</taxon>
        <taxon>Rhabditina</taxon>
        <taxon>Rhabditomorpha</taxon>
        <taxon>Rhabditoidea</taxon>
        <taxon>Rhabditidae</taxon>
        <taxon>Peloderinae</taxon>
        <taxon>Caenorhabditis</taxon>
    </lineage>
</organism>
<protein>
    <recommendedName>
        <fullName evidence="5">Deoxyribonuclease TATDN1</fullName>
    </recommendedName>
</protein>
<evidence type="ECO:0000256" key="1">
    <source>
        <dbReference type="ARBA" id="ARBA00009275"/>
    </source>
</evidence>
<dbReference type="AlphaFoldDB" id="A0A8S1H8N2"/>
<comment type="caution">
    <text evidence="7">The sequence shown here is derived from an EMBL/GenBank/DDBJ whole genome shotgun (WGS) entry which is preliminary data.</text>
</comment>
<keyword evidence="8" id="KW-1185">Reference proteome</keyword>
<comment type="similarity">
    <text evidence="1">Belongs to the metallo-dependent hydrolases superfamily. TatD-type hydrolase family.</text>
</comment>
<dbReference type="SUPFAM" id="SSF51556">
    <property type="entry name" value="Metallo-dependent hydrolases"/>
    <property type="match status" value="1"/>
</dbReference>
<evidence type="ECO:0000256" key="5">
    <source>
        <dbReference type="ARBA" id="ARBA00039767"/>
    </source>
</evidence>
<evidence type="ECO:0000313" key="7">
    <source>
        <dbReference type="EMBL" id="CAD6191647.1"/>
    </source>
</evidence>
<dbReference type="InterPro" id="IPR032466">
    <property type="entry name" value="Metal_Hydrolase"/>
</dbReference>
<dbReference type="InterPro" id="IPR050891">
    <property type="entry name" value="TatD-type_Hydrolase"/>
</dbReference>
<evidence type="ECO:0000256" key="2">
    <source>
        <dbReference type="ARBA" id="ARBA00022722"/>
    </source>
</evidence>
<dbReference type="GO" id="GO:0008310">
    <property type="term" value="F:single-stranded DNA 3'-5' DNA exonuclease activity"/>
    <property type="evidence" value="ECO:0007669"/>
    <property type="project" value="TreeGrafter"/>
</dbReference>
<dbReference type="PANTHER" id="PTHR10060:SF15">
    <property type="entry name" value="DEOXYRIBONUCLEASE TATDN1"/>
    <property type="match status" value="1"/>
</dbReference>
<sequence>MRFLWKDKSQNGVQAGLRSGDIPIEKLVIETDAPYMYPKINDKKLPSEVRNKITEPTKELHKSASFTRNEPCALAAVCELIAAFAGRDPKEVSRITTENAKKIYGLA</sequence>
<keyword evidence="3" id="KW-0479">Metal-binding</keyword>
<dbReference type="Gene3D" id="3.20.20.140">
    <property type="entry name" value="Metal-dependent hydrolases"/>
    <property type="match status" value="1"/>
</dbReference>
<dbReference type="GO" id="GO:0005829">
    <property type="term" value="C:cytosol"/>
    <property type="evidence" value="ECO:0007669"/>
    <property type="project" value="TreeGrafter"/>
</dbReference>
<gene>
    <name evidence="7" type="ORF">CAUJ_LOCUS7566</name>
</gene>
<evidence type="ECO:0000256" key="3">
    <source>
        <dbReference type="ARBA" id="ARBA00022723"/>
    </source>
</evidence>
<dbReference type="InterPro" id="IPR001130">
    <property type="entry name" value="TatD-like"/>
</dbReference>
<dbReference type="Pfam" id="PF01026">
    <property type="entry name" value="TatD_DNase"/>
    <property type="match status" value="1"/>
</dbReference>
<accession>A0A8S1H8N2</accession>
<evidence type="ECO:0000256" key="4">
    <source>
        <dbReference type="ARBA" id="ARBA00022801"/>
    </source>
</evidence>
<keyword evidence="2" id="KW-0540">Nuclease</keyword>
<dbReference type="PANTHER" id="PTHR10060">
    <property type="entry name" value="TATD FAMILY DEOXYRIBONUCLEASE"/>
    <property type="match status" value="1"/>
</dbReference>
<dbReference type="Proteomes" id="UP000835052">
    <property type="component" value="Unassembled WGS sequence"/>
</dbReference>
<evidence type="ECO:0000313" key="8">
    <source>
        <dbReference type="Proteomes" id="UP000835052"/>
    </source>
</evidence>